<feature type="compositionally biased region" description="Basic and acidic residues" evidence="1">
    <location>
        <begin position="184"/>
        <end position="199"/>
    </location>
</feature>
<evidence type="ECO:0000313" key="4">
    <source>
        <dbReference type="Proteomes" id="UP000177876"/>
    </source>
</evidence>
<keyword evidence="2" id="KW-0472">Membrane</keyword>
<evidence type="ECO:0000256" key="2">
    <source>
        <dbReference type="SAM" id="Phobius"/>
    </source>
</evidence>
<dbReference type="STRING" id="1797197.A2Y75_11090"/>
<keyword evidence="2" id="KW-0812">Transmembrane</keyword>
<dbReference type="Pfam" id="PF14584">
    <property type="entry name" value="DUF4446"/>
    <property type="match status" value="1"/>
</dbReference>
<gene>
    <name evidence="3" type="ORF">A2Y75_11090</name>
</gene>
<evidence type="ECO:0000313" key="3">
    <source>
        <dbReference type="EMBL" id="OFW59371.1"/>
    </source>
</evidence>
<name>A0A1F2WR87_9ACTN</name>
<dbReference type="AlphaFoldDB" id="A0A1F2WR87"/>
<comment type="caution">
    <text evidence="3">The sequence shown here is derived from an EMBL/GenBank/DDBJ whole genome shotgun (WGS) entry which is preliminary data.</text>
</comment>
<dbReference type="Proteomes" id="UP000177876">
    <property type="component" value="Unassembled WGS sequence"/>
</dbReference>
<feature type="transmembrane region" description="Helical" evidence="2">
    <location>
        <begin position="12"/>
        <end position="31"/>
    </location>
</feature>
<reference evidence="3 4" key="1">
    <citation type="journal article" date="2016" name="Nat. Commun.">
        <title>Thousands of microbial genomes shed light on interconnected biogeochemical processes in an aquifer system.</title>
        <authorList>
            <person name="Anantharaman K."/>
            <person name="Brown C.T."/>
            <person name="Hug L.A."/>
            <person name="Sharon I."/>
            <person name="Castelle C.J."/>
            <person name="Probst A.J."/>
            <person name="Thomas B.C."/>
            <person name="Singh A."/>
            <person name="Wilkins M.J."/>
            <person name="Karaoz U."/>
            <person name="Brodie E.L."/>
            <person name="Williams K.H."/>
            <person name="Hubbard S.S."/>
            <person name="Banfield J.F."/>
        </authorList>
    </citation>
    <scope>NUCLEOTIDE SEQUENCE [LARGE SCALE GENOMIC DNA]</scope>
</reference>
<protein>
    <recommendedName>
        <fullName evidence="5">DUF4446 family protein</fullName>
    </recommendedName>
</protein>
<evidence type="ECO:0008006" key="5">
    <source>
        <dbReference type="Google" id="ProtNLM"/>
    </source>
</evidence>
<evidence type="ECO:0000256" key="1">
    <source>
        <dbReference type="SAM" id="MobiDB-lite"/>
    </source>
</evidence>
<accession>A0A1F2WR87</accession>
<keyword evidence="2" id="KW-1133">Transmembrane helix</keyword>
<proteinExistence type="predicted"/>
<dbReference type="EMBL" id="MELK01000016">
    <property type="protein sequence ID" value="OFW59371.1"/>
    <property type="molecule type" value="Genomic_DNA"/>
</dbReference>
<dbReference type="InterPro" id="IPR027981">
    <property type="entry name" value="DUF4446"/>
</dbReference>
<organism evidence="3 4">
    <name type="scientific">Candidatus Solincola sediminis</name>
    <dbReference type="NCBI Taxonomy" id="1797199"/>
    <lineage>
        <taxon>Bacteria</taxon>
        <taxon>Bacillati</taxon>
        <taxon>Actinomycetota</taxon>
        <taxon>Candidatus Geothermincolia</taxon>
        <taxon>Candidatus Geothermincolales</taxon>
        <taxon>Candidatus Geothermincolaceae</taxon>
        <taxon>Candidatus Solincola</taxon>
    </lineage>
</organism>
<sequence length="199" mass="21889">MLNALKDNAGLLIVFLFVVAALLLVAVFMLFRQLSLLRKNIAILKRGASGESLIEKVAGQALEIEDLYKRLEEQAAQKDYLADVLAGSVQRVAVIRYDAFQDMGGKLSFSIALLDENGDGVVLTSIYGRNENRTYAKAVQAGASSHVLSAEETEALRRAVGTKPPMIRRKGRQPRPFDMQAAETKNDSSTREEDGSWVM</sequence>
<feature type="region of interest" description="Disordered" evidence="1">
    <location>
        <begin position="163"/>
        <end position="199"/>
    </location>
</feature>